<dbReference type="AlphaFoldDB" id="A0A183D2K2"/>
<reference evidence="3" key="1">
    <citation type="submission" date="2016-06" db="UniProtKB">
        <authorList>
            <consortium name="WormBaseParasite"/>
        </authorList>
    </citation>
    <scope>IDENTIFICATION</scope>
</reference>
<gene>
    <name evidence="1" type="ORF">GPUH_LOCUS2943</name>
</gene>
<dbReference type="Proteomes" id="UP000271098">
    <property type="component" value="Unassembled WGS sequence"/>
</dbReference>
<evidence type="ECO:0000313" key="3">
    <source>
        <dbReference type="WBParaSite" id="GPUH_0000294801-mRNA-1"/>
    </source>
</evidence>
<sequence length="77" mass="8886">MCRPEECFDERMDETIDSDRPCISACILRTREIIRRAGRYCVTVADSKLLVQQAVVPLERVAQKQKKNPGAEDSFIW</sequence>
<evidence type="ECO:0000313" key="1">
    <source>
        <dbReference type="EMBL" id="VDK37087.1"/>
    </source>
</evidence>
<proteinExistence type="predicted"/>
<accession>A0A183D2K2</accession>
<organism evidence="3">
    <name type="scientific">Gongylonema pulchrum</name>
    <dbReference type="NCBI Taxonomy" id="637853"/>
    <lineage>
        <taxon>Eukaryota</taxon>
        <taxon>Metazoa</taxon>
        <taxon>Ecdysozoa</taxon>
        <taxon>Nematoda</taxon>
        <taxon>Chromadorea</taxon>
        <taxon>Rhabditida</taxon>
        <taxon>Spirurina</taxon>
        <taxon>Spiruromorpha</taxon>
        <taxon>Spiruroidea</taxon>
        <taxon>Gongylonematidae</taxon>
        <taxon>Gongylonema</taxon>
    </lineage>
</organism>
<evidence type="ECO:0000313" key="2">
    <source>
        <dbReference type="Proteomes" id="UP000271098"/>
    </source>
</evidence>
<name>A0A183D2K2_9BILA</name>
<dbReference type="WBParaSite" id="GPUH_0000294801-mRNA-1">
    <property type="protein sequence ID" value="GPUH_0000294801-mRNA-1"/>
    <property type="gene ID" value="GPUH_0000294801"/>
</dbReference>
<keyword evidence="2" id="KW-1185">Reference proteome</keyword>
<reference evidence="1 2" key="2">
    <citation type="submission" date="2018-11" db="EMBL/GenBank/DDBJ databases">
        <authorList>
            <consortium name="Pathogen Informatics"/>
        </authorList>
    </citation>
    <scope>NUCLEOTIDE SEQUENCE [LARGE SCALE GENOMIC DNA]</scope>
</reference>
<protein>
    <submittedName>
        <fullName evidence="3">Zf-Tim10_DDP domain-containing protein</fullName>
    </submittedName>
</protein>
<dbReference type="EMBL" id="UYRT01004714">
    <property type="protein sequence ID" value="VDK37087.1"/>
    <property type="molecule type" value="Genomic_DNA"/>
</dbReference>